<keyword evidence="3" id="KW-1185">Reference proteome</keyword>
<evidence type="ECO:0000313" key="2">
    <source>
        <dbReference type="EMBL" id="KPV46853.1"/>
    </source>
</evidence>
<feature type="non-terminal residue" evidence="2">
    <location>
        <position position="1"/>
    </location>
</feature>
<proteinExistence type="predicted"/>
<feature type="non-terminal residue" evidence="2">
    <location>
        <position position="193"/>
    </location>
</feature>
<reference evidence="2 3" key="1">
    <citation type="submission" date="2015-09" db="EMBL/GenBank/DDBJ databases">
        <title>Draft genome sequence of Kouleothrix aurantiaca JCM 19913.</title>
        <authorList>
            <person name="Hemp J."/>
        </authorList>
    </citation>
    <scope>NUCLEOTIDE SEQUENCE [LARGE SCALE GENOMIC DNA]</scope>
    <source>
        <strain evidence="2 3">COM-B</strain>
    </source>
</reference>
<dbReference type="AlphaFoldDB" id="A0A0N8PQD9"/>
<feature type="compositionally biased region" description="Pro residues" evidence="1">
    <location>
        <begin position="63"/>
        <end position="75"/>
    </location>
</feature>
<gene>
    <name evidence="2" type="ORF">SE17_42960</name>
</gene>
<evidence type="ECO:0000256" key="1">
    <source>
        <dbReference type="SAM" id="MobiDB-lite"/>
    </source>
</evidence>
<dbReference type="PATRIC" id="fig|186479.3.peg.7258"/>
<sequence>EQLRLHRDTVRHEMVRAARHGGEGAAPPDIAHTLADARREIARLKAALRAGGETVDDELGDEAPPPGETPAPPPAGHQQRIDGGDHNVQAINSTVSVTNYAGDSVAGDQVLGDKVLGNKIVQYPDLPPLPPVDQADAEAAFAQLPLDAVPDVARTLPAGSRMPYEPNALFQGRDDELRAVAAALAAGDANVIS</sequence>
<protein>
    <submittedName>
        <fullName evidence="2">Uncharacterized protein</fullName>
    </submittedName>
</protein>
<dbReference type="EMBL" id="LJCR01003499">
    <property type="protein sequence ID" value="KPV46853.1"/>
    <property type="molecule type" value="Genomic_DNA"/>
</dbReference>
<accession>A0A0N8PQD9</accession>
<comment type="caution">
    <text evidence="2">The sequence shown here is derived from an EMBL/GenBank/DDBJ whole genome shotgun (WGS) entry which is preliminary data.</text>
</comment>
<organism evidence="2 3">
    <name type="scientific">Kouleothrix aurantiaca</name>
    <dbReference type="NCBI Taxonomy" id="186479"/>
    <lineage>
        <taxon>Bacteria</taxon>
        <taxon>Bacillati</taxon>
        <taxon>Chloroflexota</taxon>
        <taxon>Chloroflexia</taxon>
        <taxon>Chloroflexales</taxon>
        <taxon>Roseiflexineae</taxon>
        <taxon>Roseiflexaceae</taxon>
        <taxon>Kouleothrix</taxon>
    </lineage>
</organism>
<feature type="region of interest" description="Disordered" evidence="1">
    <location>
        <begin position="50"/>
        <end position="84"/>
    </location>
</feature>
<dbReference type="Proteomes" id="UP000050509">
    <property type="component" value="Unassembled WGS sequence"/>
</dbReference>
<evidence type="ECO:0000313" key="3">
    <source>
        <dbReference type="Proteomes" id="UP000050509"/>
    </source>
</evidence>
<name>A0A0N8PQD9_9CHLR</name>